<protein>
    <submittedName>
        <fullName evidence="1">Uncharacterized protein</fullName>
    </submittedName>
</protein>
<name>A0A653C1V3_CALMS</name>
<evidence type="ECO:0000313" key="2">
    <source>
        <dbReference type="Proteomes" id="UP000410492"/>
    </source>
</evidence>
<dbReference type="Proteomes" id="UP000410492">
    <property type="component" value="Unassembled WGS sequence"/>
</dbReference>
<accession>A0A653C1V3</accession>
<dbReference type="AlphaFoldDB" id="A0A653C1V3"/>
<organism evidence="1 2">
    <name type="scientific">Callosobruchus maculatus</name>
    <name type="common">Southern cowpea weevil</name>
    <name type="synonym">Pulse bruchid</name>
    <dbReference type="NCBI Taxonomy" id="64391"/>
    <lineage>
        <taxon>Eukaryota</taxon>
        <taxon>Metazoa</taxon>
        <taxon>Ecdysozoa</taxon>
        <taxon>Arthropoda</taxon>
        <taxon>Hexapoda</taxon>
        <taxon>Insecta</taxon>
        <taxon>Pterygota</taxon>
        <taxon>Neoptera</taxon>
        <taxon>Endopterygota</taxon>
        <taxon>Coleoptera</taxon>
        <taxon>Polyphaga</taxon>
        <taxon>Cucujiformia</taxon>
        <taxon>Chrysomeloidea</taxon>
        <taxon>Chrysomelidae</taxon>
        <taxon>Bruchinae</taxon>
        <taxon>Bruchini</taxon>
        <taxon>Callosobruchus</taxon>
    </lineage>
</organism>
<reference evidence="1 2" key="1">
    <citation type="submission" date="2019-01" db="EMBL/GenBank/DDBJ databases">
        <authorList>
            <person name="Sayadi A."/>
        </authorList>
    </citation>
    <scope>NUCLEOTIDE SEQUENCE [LARGE SCALE GENOMIC DNA]</scope>
</reference>
<evidence type="ECO:0000313" key="1">
    <source>
        <dbReference type="EMBL" id="VEN41854.1"/>
    </source>
</evidence>
<sequence length="46" mass="5466">MKKGRSKFPFTMKKSSSSMQVPLKKQQNYYLSYILILTGLIQKMHR</sequence>
<proteinExistence type="predicted"/>
<dbReference type="EMBL" id="CAACVG010006803">
    <property type="protein sequence ID" value="VEN41854.1"/>
    <property type="molecule type" value="Genomic_DNA"/>
</dbReference>
<keyword evidence="2" id="KW-1185">Reference proteome</keyword>
<gene>
    <name evidence="1" type="ORF">CALMAC_LOCUS5538</name>
</gene>